<dbReference type="Proteomes" id="UP001057375">
    <property type="component" value="Unassembled WGS sequence"/>
</dbReference>
<dbReference type="InterPro" id="IPR011766">
    <property type="entry name" value="TPP_enzyme_TPP-bd"/>
</dbReference>
<proteinExistence type="predicted"/>
<name>A0ABQ5KKB6_9EUKA</name>
<evidence type="ECO:0000256" key="1">
    <source>
        <dbReference type="ARBA" id="ARBA00023002"/>
    </source>
</evidence>
<evidence type="ECO:0000256" key="2">
    <source>
        <dbReference type="SAM" id="MobiDB-lite"/>
    </source>
</evidence>
<dbReference type="EMBL" id="BQXS01002307">
    <property type="protein sequence ID" value="GKT31918.1"/>
    <property type="molecule type" value="Genomic_DNA"/>
</dbReference>
<evidence type="ECO:0000259" key="4">
    <source>
        <dbReference type="Pfam" id="PF12367"/>
    </source>
</evidence>
<dbReference type="Gene3D" id="3.40.50.970">
    <property type="match status" value="1"/>
</dbReference>
<comment type="caution">
    <text evidence="5">The sequence shown here is derived from an EMBL/GenBank/DDBJ whole genome shotgun (WGS) entry which is preliminary data.</text>
</comment>
<feature type="domain" description="Pyruvate ferredoxin oxidoreductase beta subunit C-terminal" evidence="4">
    <location>
        <begin position="84"/>
        <end position="149"/>
    </location>
</feature>
<sequence>MVHDNQVYGLTKGQASPTTAKGQKTSLQMSGVRLNPMNPVAMAVSLGASFVARAFSGDQEHLKEIIKEAMNHRGYALIDIMQPCVTFNKVNTYKWYKDRIYTLAEDYDPTNQQIAFAKALEFGDEGIPVGVIYKNDQPTFLERVDHLKDIKP</sequence>
<dbReference type="Pfam" id="PF02775">
    <property type="entry name" value="TPP_enzyme_C"/>
    <property type="match status" value="1"/>
</dbReference>
<dbReference type="InterPro" id="IPR051457">
    <property type="entry name" value="2-oxoacid:Fd_oxidoreductase"/>
</dbReference>
<feature type="non-terminal residue" evidence="5">
    <location>
        <position position="152"/>
    </location>
</feature>
<gene>
    <name evidence="5" type="ORF">ADUPG1_002133</name>
</gene>
<dbReference type="InterPro" id="IPR029061">
    <property type="entry name" value="THDP-binding"/>
</dbReference>
<dbReference type="Pfam" id="PF12367">
    <property type="entry name" value="PFO_beta_C"/>
    <property type="match status" value="1"/>
</dbReference>
<feature type="domain" description="Thiamine pyrophosphate enzyme TPP-binding" evidence="3">
    <location>
        <begin position="2"/>
        <end position="80"/>
    </location>
</feature>
<feature type="region of interest" description="Disordered" evidence="2">
    <location>
        <begin position="1"/>
        <end position="23"/>
    </location>
</feature>
<protein>
    <submittedName>
        <fullName evidence="5">2-oxoacid ferredoxin oxidoreductase</fullName>
    </submittedName>
</protein>
<evidence type="ECO:0000313" key="5">
    <source>
        <dbReference type="EMBL" id="GKT31918.1"/>
    </source>
</evidence>
<accession>A0ABQ5KKB6</accession>
<dbReference type="InterPro" id="IPR032686">
    <property type="entry name" value="PFO_beta_C"/>
</dbReference>
<dbReference type="PANTHER" id="PTHR48084:SF4">
    <property type="entry name" value="2-OXOGLUTARATE OXIDOREDUCTASE SUBUNIT KORB"/>
    <property type="match status" value="1"/>
</dbReference>
<dbReference type="SUPFAM" id="SSF52518">
    <property type="entry name" value="Thiamin diphosphate-binding fold (THDP-binding)"/>
    <property type="match status" value="1"/>
</dbReference>
<organism evidence="5 6">
    <name type="scientific">Aduncisulcus paluster</name>
    <dbReference type="NCBI Taxonomy" id="2918883"/>
    <lineage>
        <taxon>Eukaryota</taxon>
        <taxon>Metamonada</taxon>
        <taxon>Carpediemonas-like organisms</taxon>
        <taxon>Aduncisulcus</taxon>
    </lineage>
</organism>
<dbReference type="PANTHER" id="PTHR48084">
    <property type="entry name" value="2-OXOGLUTARATE OXIDOREDUCTASE SUBUNIT KORB-RELATED"/>
    <property type="match status" value="1"/>
</dbReference>
<evidence type="ECO:0000259" key="3">
    <source>
        <dbReference type="Pfam" id="PF02775"/>
    </source>
</evidence>
<evidence type="ECO:0000313" key="6">
    <source>
        <dbReference type="Proteomes" id="UP001057375"/>
    </source>
</evidence>
<reference evidence="5" key="1">
    <citation type="submission" date="2022-03" db="EMBL/GenBank/DDBJ databases">
        <title>Draft genome sequence of Aduncisulcus paluster, a free-living microaerophilic Fornicata.</title>
        <authorList>
            <person name="Yuyama I."/>
            <person name="Kume K."/>
            <person name="Tamura T."/>
            <person name="Inagaki Y."/>
            <person name="Hashimoto T."/>
        </authorList>
    </citation>
    <scope>NUCLEOTIDE SEQUENCE</scope>
    <source>
        <strain evidence="5">NY0171</strain>
    </source>
</reference>
<keyword evidence="6" id="KW-1185">Reference proteome</keyword>
<feature type="compositionally biased region" description="Polar residues" evidence="2">
    <location>
        <begin position="13"/>
        <end position="23"/>
    </location>
</feature>
<keyword evidence="1" id="KW-0560">Oxidoreductase</keyword>